<evidence type="ECO:0000256" key="4">
    <source>
        <dbReference type="ARBA" id="ARBA00035246"/>
    </source>
</evidence>
<accession>A0A6P6YKF2</accession>
<dbReference type="AlphaFoldDB" id="A0A6P6YKF2"/>
<evidence type="ECO:0000256" key="2">
    <source>
        <dbReference type="ARBA" id="ARBA00022980"/>
    </source>
</evidence>
<organism evidence="7 8">
    <name type="scientific">Dermatophagoides pteronyssinus</name>
    <name type="common">European house dust mite</name>
    <dbReference type="NCBI Taxonomy" id="6956"/>
    <lineage>
        <taxon>Eukaryota</taxon>
        <taxon>Metazoa</taxon>
        <taxon>Ecdysozoa</taxon>
        <taxon>Arthropoda</taxon>
        <taxon>Chelicerata</taxon>
        <taxon>Arachnida</taxon>
        <taxon>Acari</taxon>
        <taxon>Acariformes</taxon>
        <taxon>Sarcoptiformes</taxon>
        <taxon>Astigmata</taxon>
        <taxon>Psoroptidia</taxon>
        <taxon>Analgoidea</taxon>
        <taxon>Pyroglyphidae</taxon>
        <taxon>Dermatophagoidinae</taxon>
        <taxon>Dermatophagoides</taxon>
    </lineage>
</organism>
<dbReference type="InterPro" id="IPR036789">
    <property type="entry name" value="Ribosomal_uL6-like_a/b-dom_sf"/>
</dbReference>
<dbReference type="GO" id="GO:0022625">
    <property type="term" value="C:cytosolic large ribosomal subunit"/>
    <property type="evidence" value="ECO:0007669"/>
    <property type="project" value="TreeGrafter"/>
</dbReference>
<evidence type="ECO:0000256" key="5">
    <source>
        <dbReference type="ARBA" id="ARBA00035349"/>
    </source>
</evidence>
<evidence type="ECO:0000313" key="7">
    <source>
        <dbReference type="Proteomes" id="UP000515146"/>
    </source>
</evidence>
<dbReference type="GO" id="GO:0002181">
    <property type="term" value="P:cytoplasmic translation"/>
    <property type="evidence" value="ECO:0007669"/>
    <property type="project" value="TreeGrafter"/>
</dbReference>
<dbReference type="Proteomes" id="UP000515146">
    <property type="component" value="Unplaced"/>
</dbReference>
<proteinExistence type="inferred from homology"/>
<dbReference type="PIRSF" id="PIRSF002162">
    <property type="entry name" value="Ribosomal_L6"/>
    <property type="match status" value="1"/>
</dbReference>
<dbReference type="KEGG" id="dpte:113798987"/>
<dbReference type="InParanoid" id="A0A6P6YKF2"/>
<sequence length="188" mass="21444">MVTLQVQETVKVPSDVTVDVCSRTVCVTGKYGKIQSDFKHISVEIAREGDTLYVTMWNAKSRDKSSVRTLCSHIENMIKGVRHKFLYKMRLVYSHFPININVTEDGRVVEIRHFLGEKRTRVVRLDEGVTCVKSDAVKDELLLSGIDIRKVSRSCSLLRQNALVRNKDIRQFLDGIYVSEKGLVDVVE</sequence>
<dbReference type="GO" id="GO:0019843">
    <property type="term" value="F:rRNA binding"/>
    <property type="evidence" value="ECO:0007669"/>
    <property type="project" value="InterPro"/>
</dbReference>
<dbReference type="InterPro" id="IPR020040">
    <property type="entry name" value="Ribosomal_uL6_a/b-dom"/>
</dbReference>
<keyword evidence="2" id="KW-0689">Ribosomal protein</keyword>
<dbReference type="FunFam" id="3.90.930.12:FF:000003">
    <property type="entry name" value="60S ribosomal protein L9"/>
    <property type="match status" value="1"/>
</dbReference>
<dbReference type="FunFam" id="3.90.930.12:FF:000004">
    <property type="entry name" value="60S ribosomal protein L9"/>
    <property type="match status" value="1"/>
</dbReference>
<dbReference type="PANTHER" id="PTHR11655">
    <property type="entry name" value="60S/50S RIBOSOMAL PROTEIN L6/L9"/>
    <property type="match status" value="1"/>
</dbReference>
<dbReference type="RefSeq" id="XP_027205384.1">
    <property type="nucleotide sequence ID" value="XM_027349583.1"/>
</dbReference>
<reference evidence="8" key="1">
    <citation type="submission" date="2025-08" db="UniProtKB">
        <authorList>
            <consortium name="RefSeq"/>
        </authorList>
    </citation>
    <scope>IDENTIFICATION</scope>
    <source>
        <strain evidence="8">Airmid</strain>
    </source>
</reference>
<comment type="similarity">
    <text evidence="1">Belongs to the universal ribosomal protein uL6 family.</text>
</comment>
<feature type="domain" description="Large ribosomal subunit protein uL6 alpha-beta" evidence="6">
    <location>
        <begin position="96"/>
        <end position="175"/>
    </location>
</feature>
<dbReference type="SUPFAM" id="SSF56053">
    <property type="entry name" value="Ribosomal protein L6"/>
    <property type="match status" value="2"/>
</dbReference>
<keyword evidence="7" id="KW-1185">Reference proteome</keyword>
<feature type="domain" description="Large ribosomal subunit protein uL6 alpha-beta" evidence="6">
    <location>
        <begin position="12"/>
        <end position="82"/>
    </location>
</feature>
<evidence type="ECO:0000256" key="3">
    <source>
        <dbReference type="ARBA" id="ARBA00023274"/>
    </source>
</evidence>
<evidence type="ECO:0000313" key="8">
    <source>
        <dbReference type="RefSeq" id="XP_027205384.1"/>
    </source>
</evidence>
<dbReference type="Pfam" id="PF00347">
    <property type="entry name" value="Ribosomal_L6"/>
    <property type="match status" value="2"/>
</dbReference>
<dbReference type="PROSITE" id="PS00700">
    <property type="entry name" value="RIBOSOMAL_L6_2"/>
    <property type="match status" value="1"/>
</dbReference>
<dbReference type="Gene3D" id="3.90.930.12">
    <property type="entry name" value="Ribosomal protein L6, alpha-beta domain"/>
    <property type="match status" value="2"/>
</dbReference>
<name>A0A6P6YKF2_DERPT</name>
<evidence type="ECO:0000256" key="1">
    <source>
        <dbReference type="ARBA" id="ARBA00009356"/>
    </source>
</evidence>
<keyword evidence="3" id="KW-0687">Ribonucleoprotein</keyword>
<protein>
    <recommendedName>
        <fullName evidence="4">Large ribosomal subunit protein uL6</fullName>
    </recommendedName>
    <alternativeName>
        <fullName evidence="5">60S ribosomal protein L9</fullName>
    </alternativeName>
</protein>
<dbReference type="GO" id="GO:0003735">
    <property type="term" value="F:structural constituent of ribosome"/>
    <property type="evidence" value="ECO:0007669"/>
    <property type="project" value="InterPro"/>
</dbReference>
<evidence type="ECO:0000259" key="6">
    <source>
        <dbReference type="Pfam" id="PF00347"/>
    </source>
</evidence>
<dbReference type="PANTHER" id="PTHR11655:SF16">
    <property type="entry name" value="60S RIBOSOMAL PROTEIN L9"/>
    <property type="match status" value="1"/>
</dbReference>
<dbReference type="OMA" id="YAHFPMK"/>
<dbReference type="InterPro" id="IPR002359">
    <property type="entry name" value="Ribosomal_uL6_CS2"/>
</dbReference>
<dbReference type="FunCoup" id="A0A6P6YKF2">
    <property type="interactions" value="962"/>
</dbReference>
<gene>
    <name evidence="8" type="primary">LOC113798987</name>
</gene>
<dbReference type="OrthoDB" id="10252633at2759"/>
<dbReference type="InterPro" id="IPR000702">
    <property type="entry name" value="Ribosomal_uL6-like"/>
</dbReference>